<evidence type="ECO:0000256" key="8">
    <source>
        <dbReference type="ARBA" id="ARBA00022801"/>
    </source>
</evidence>
<keyword evidence="8 15" id="KW-0378">Hydrolase</keyword>
<keyword evidence="3 15" id="KW-1003">Cell membrane</keyword>
<organism evidence="19 20">
    <name type="scientific">OM182 bacterium MED-G28</name>
    <dbReference type="NCBI Taxonomy" id="1986256"/>
    <lineage>
        <taxon>Bacteria</taxon>
        <taxon>Pseudomonadati</taxon>
        <taxon>Pseudomonadota</taxon>
        <taxon>Gammaproteobacteria</taxon>
        <taxon>OMG group</taxon>
        <taxon>OM182 clade</taxon>
    </lineage>
</organism>
<dbReference type="GO" id="GO:0006508">
    <property type="term" value="P:proteolysis"/>
    <property type="evidence" value="ECO:0007669"/>
    <property type="project" value="UniProtKB-KW"/>
</dbReference>
<dbReference type="EC" id="3.4.24.-" evidence="15"/>
<protein>
    <recommendedName>
        <fullName evidence="15">ATP-dependent zinc metalloprotease FtsH</fullName>
        <ecNumber evidence="15">3.4.24.-</ecNumber>
    </recommendedName>
</protein>
<dbReference type="SUPFAM" id="SSF52540">
    <property type="entry name" value="P-loop containing nucleoside triphosphate hydrolases"/>
    <property type="match status" value="1"/>
</dbReference>
<comment type="caution">
    <text evidence="19">The sequence shown here is derived from an EMBL/GenBank/DDBJ whole genome shotgun (WGS) entry which is preliminary data.</text>
</comment>
<feature type="region of interest" description="Disordered" evidence="17">
    <location>
        <begin position="598"/>
        <end position="646"/>
    </location>
</feature>
<dbReference type="PANTHER" id="PTHR23076">
    <property type="entry name" value="METALLOPROTEASE M41 FTSH"/>
    <property type="match status" value="1"/>
</dbReference>
<evidence type="ECO:0000256" key="10">
    <source>
        <dbReference type="ARBA" id="ARBA00022840"/>
    </source>
</evidence>
<dbReference type="Gene3D" id="1.20.58.760">
    <property type="entry name" value="Peptidase M41"/>
    <property type="match status" value="1"/>
</dbReference>
<evidence type="ECO:0000313" key="20">
    <source>
        <dbReference type="Proteomes" id="UP000219329"/>
    </source>
</evidence>
<name>A0A2A5WBF3_9GAMM</name>
<gene>
    <name evidence="19" type="primary">hflB</name>
    <name evidence="15 19" type="synonym">ftsH</name>
    <name evidence="19" type="ORF">CNF02_07865</name>
</gene>
<dbReference type="GO" id="GO:0030163">
    <property type="term" value="P:protein catabolic process"/>
    <property type="evidence" value="ECO:0007669"/>
    <property type="project" value="UniProtKB-UniRule"/>
</dbReference>
<keyword evidence="5 15" id="KW-0812">Transmembrane</keyword>
<proteinExistence type="inferred from homology"/>
<evidence type="ECO:0000256" key="1">
    <source>
        <dbReference type="ARBA" id="ARBA00004370"/>
    </source>
</evidence>
<comment type="subcellular location">
    <subcellularLocation>
        <location evidence="15">Cell membrane</location>
        <topology evidence="15">Multi-pass membrane protein</topology>
        <orientation evidence="15">Cytoplasmic side</orientation>
    </subcellularLocation>
    <subcellularLocation>
        <location evidence="1">Membrane</location>
    </subcellularLocation>
</comment>
<evidence type="ECO:0000256" key="4">
    <source>
        <dbReference type="ARBA" id="ARBA00022670"/>
    </source>
</evidence>
<dbReference type="InterPro" id="IPR011546">
    <property type="entry name" value="Pept_M41_FtsH_extracell"/>
</dbReference>
<dbReference type="GO" id="GO:0004176">
    <property type="term" value="F:ATP-dependent peptidase activity"/>
    <property type="evidence" value="ECO:0007669"/>
    <property type="project" value="InterPro"/>
</dbReference>
<evidence type="ECO:0000256" key="14">
    <source>
        <dbReference type="ARBA" id="ARBA00061570"/>
    </source>
</evidence>
<comment type="similarity">
    <text evidence="16">Belongs to the AAA ATPase family.</text>
</comment>
<feature type="binding site" evidence="15">
    <location>
        <position position="420"/>
    </location>
    <ligand>
        <name>Zn(2+)</name>
        <dbReference type="ChEBI" id="CHEBI:29105"/>
        <note>catalytic</note>
    </ligand>
</feature>
<dbReference type="HAMAP" id="MF_01458">
    <property type="entry name" value="FtsH"/>
    <property type="match status" value="1"/>
</dbReference>
<dbReference type="InterPro" id="IPR027417">
    <property type="entry name" value="P-loop_NTPase"/>
</dbReference>
<sequence>MNDMAKNLILWMIIAGVLLTVFNNINQETRDDSINYSQFIREVQQGRVEQVQLAGINITGTRTDESRFRTVLPMIGDDELINELLENDVVINAVEPEQQSIWTQLLVASFPILIIIALFFFFMRQMQGGGAGGKGGPMSFGKSKAKLLGEDQIKVTFADVAGVEEAKEDVKELVDFLREPDKFQRLGGRIPRGVLMVGQPGTGKTLLAKAIAGEAKVPFFSISGSDFVEMFVGVGASRVRDMFDQAKKQSPCIIFIDEIDAVGRHRGAGLGGGHDEREQTLNQLLVEMDGFEGNDGVIVMAATNRPDVLDPALLRPGRFDRQVVVGLPDIRGREQILKVHMRKVPIDDRVEANVIARGTPGFSGADLANLVNEAALFAARASRRLVTMEEFEKAKDKIMMGAERKSMVMSEKEKLNTAYHEAGHAIVGRVMPEHDPVYKVSIIPRGRALGVTMFLPEEDRYSLSRQHIISQICSLYGGRIAEEMTLGKEGVTTGASNDIQRATEMARNMVTKWGLSEELGPLLYSEDDGEVFLGRSAASQAKTVSGETAIAIDKEVRKIIDECYEKAAQILDDNRSRLELMKDALMEYETIDSLQIDDIMDDKKPRPPADWSDTDQSNGSGAHKVDEESKEEVDKSGPIGGPASEH</sequence>
<dbReference type="AlphaFoldDB" id="A0A2A5WBF3"/>
<feature type="domain" description="AAA+ ATPase" evidence="18">
    <location>
        <begin position="190"/>
        <end position="329"/>
    </location>
</feature>
<dbReference type="FunFam" id="1.10.8.60:FF:000001">
    <property type="entry name" value="ATP-dependent zinc metalloprotease FtsH"/>
    <property type="match status" value="1"/>
</dbReference>
<comment type="caution">
    <text evidence="15">Lacks conserved residue(s) required for the propagation of feature annotation.</text>
</comment>
<dbReference type="GO" id="GO:0005524">
    <property type="term" value="F:ATP binding"/>
    <property type="evidence" value="ECO:0007669"/>
    <property type="project" value="UniProtKB-UniRule"/>
</dbReference>
<dbReference type="GO" id="GO:0004222">
    <property type="term" value="F:metalloendopeptidase activity"/>
    <property type="evidence" value="ECO:0007669"/>
    <property type="project" value="InterPro"/>
</dbReference>
<keyword evidence="13 15" id="KW-0472">Membrane</keyword>
<keyword evidence="11 15" id="KW-1133">Transmembrane helix</keyword>
<feature type="active site" evidence="15">
    <location>
        <position position="421"/>
    </location>
</feature>
<keyword evidence="6 15" id="KW-0479">Metal-binding</keyword>
<dbReference type="SUPFAM" id="SSF140990">
    <property type="entry name" value="FtsH protease domain-like"/>
    <property type="match status" value="1"/>
</dbReference>
<keyword evidence="12 15" id="KW-0482">Metalloprotease</keyword>
<evidence type="ECO:0000256" key="7">
    <source>
        <dbReference type="ARBA" id="ARBA00022741"/>
    </source>
</evidence>
<dbReference type="InterPro" id="IPR000642">
    <property type="entry name" value="Peptidase_M41"/>
</dbReference>
<keyword evidence="7 15" id="KW-0547">Nucleotide-binding</keyword>
<evidence type="ECO:0000256" key="2">
    <source>
        <dbReference type="ARBA" id="ARBA00010044"/>
    </source>
</evidence>
<dbReference type="InterPro" id="IPR003960">
    <property type="entry name" value="ATPase_AAA_CS"/>
</dbReference>
<dbReference type="GO" id="GO:0005886">
    <property type="term" value="C:plasma membrane"/>
    <property type="evidence" value="ECO:0007669"/>
    <property type="project" value="UniProtKB-SubCell"/>
</dbReference>
<evidence type="ECO:0000313" key="19">
    <source>
        <dbReference type="EMBL" id="PDH33634.1"/>
    </source>
</evidence>
<dbReference type="InterPro" id="IPR005936">
    <property type="entry name" value="FtsH"/>
</dbReference>
<evidence type="ECO:0000259" key="18">
    <source>
        <dbReference type="SMART" id="SM00382"/>
    </source>
</evidence>
<comment type="function">
    <text evidence="15">Acts as a processive, ATP-dependent zinc metallopeptidase for both cytoplasmic and membrane proteins. Plays a role in the quality control of integral membrane proteins.</text>
</comment>
<dbReference type="InterPro" id="IPR003959">
    <property type="entry name" value="ATPase_AAA_core"/>
</dbReference>
<dbReference type="Gene3D" id="1.10.8.60">
    <property type="match status" value="1"/>
</dbReference>
<reference evidence="19 20" key="1">
    <citation type="submission" date="2017-08" db="EMBL/GenBank/DDBJ databases">
        <title>Fine stratification of microbial communities through a metagenomic profile of the photic zone.</title>
        <authorList>
            <person name="Haro-Moreno J.M."/>
            <person name="Lopez-Perez M."/>
            <person name="De La Torre J."/>
            <person name="Picazo A."/>
            <person name="Camacho A."/>
            <person name="Rodriguez-Valera F."/>
        </authorList>
    </citation>
    <scope>NUCLEOTIDE SEQUENCE [LARGE SCALE GENOMIC DNA]</scope>
    <source>
        <strain evidence="19">MED-G28</strain>
    </source>
</reference>
<dbReference type="NCBIfam" id="TIGR01241">
    <property type="entry name" value="FtsH_fam"/>
    <property type="match status" value="1"/>
</dbReference>
<dbReference type="Gene3D" id="3.40.50.300">
    <property type="entry name" value="P-loop containing nucleotide triphosphate hydrolases"/>
    <property type="match status" value="1"/>
</dbReference>
<dbReference type="Pfam" id="PF17862">
    <property type="entry name" value="AAA_lid_3"/>
    <property type="match status" value="1"/>
</dbReference>
<keyword evidence="4 15" id="KW-0645">Protease</keyword>
<evidence type="ECO:0000256" key="6">
    <source>
        <dbReference type="ARBA" id="ARBA00022723"/>
    </source>
</evidence>
<evidence type="ECO:0000256" key="5">
    <source>
        <dbReference type="ARBA" id="ARBA00022692"/>
    </source>
</evidence>
<keyword evidence="9 15" id="KW-0862">Zinc</keyword>
<dbReference type="CDD" id="cd19501">
    <property type="entry name" value="RecA-like_FtsH"/>
    <property type="match status" value="1"/>
</dbReference>
<dbReference type="InterPro" id="IPR037219">
    <property type="entry name" value="Peptidase_M41-like"/>
</dbReference>
<dbReference type="Proteomes" id="UP000219329">
    <property type="component" value="Unassembled WGS sequence"/>
</dbReference>
<dbReference type="PROSITE" id="PS00674">
    <property type="entry name" value="AAA"/>
    <property type="match status" value="1"/>
</dbReference>
<feature type="compositionally biased region" description="Basic and acidic residues" evidence="17">
    <location>
        <begin position="623"/>
        <end position="635"/>
    </location>
</feature>
<feature type="binding site" evidence="15">
    <location>
        <position position="424"/>
    </location>
    <ligand>
        <name>Zn(2+)</name>
        <dbReference type="ChEBI" id="CHEBI:29105"/>
        <note>catalytic</note>
    </ligand>
</feature>
<evidence type="ECO:0000256" key="17">
    <source>
        <dbReference type="SAM" id="MobiDB-lite"/>
    </source>
</evidence>
<comment type="similarity">
    <text evidence="14 15">In the central section; belongs to the AAA ATPase family.</text>
</comment>
<dbReference type="Pfam" id="PF00004">
    <property type="entry name" value="AAA"/>
    <property type="match status" value="1"/>
</dbReference>
<evidence type="ECO:0000256" key="15">
    <source>
        <dbReference type="HAMAP-Rule" id="MF_01458"/>
    </source>
</evidence>
<keyword evidence="10 15" id="KW-0067">ATP-binding</keyword>
<comment type="subunit">
    <text evidence="15">Homohexamer.</text>
</comment>
<comment type="similarity">
    <text evidence="2 15">In the C-terminal section; belongs to the peptidase M41 family.</text>
</comment>
<dbReference type="InterPro" id="IPR041569">
    <property type="entry name" value="AAA_lid_3"/>
</dbReference>
<evidence type="ECO:0000256" key="16">
    <source>
        <dbReference type="RuleBase" id="RU003651"/>
    </source>
</evidence>
<dbReference type="EMBL" id="NTJZ01000007">
    <property type="protein sequence ID" value="PDH33634.1"/>
    <property type="molecule type" value="Genomic_DNA"/>
</dbReference>
<dbReference type="FunFam" id="1.20.58.760:FF:000001">
    <property type="entry name" value="ATP-dependent zinc metalloprotease FtsH"/>
    <property type="match status" value="1"/>
</dbReference>
<dbReference type="PANTHER" id="PTHR23076:SF97">
    <property type="entry name" value="ATP-DEPENDENT ZINC METALLOPROTEASE YME1L1"/>
    <property type="match status" value="1"/>
</dbReference>
<accession>A0A2A5WBF3</accession>
<evidence type="ECO:0000256" key="11">
    <source>
        <dbReference type="ARBA" id="ARBA00022989"/>
    </source>
</evidence>
<feature type="binding site" evidence="15">
    <location>
        <begin position="198"/>
        <end position="205"/>
    </location>
    <ligand>
        <name>ATP</name>
        <dbReference type="ChEBI" id="CHEBI:30616"/>
    </ligand>
</feature>
<evidence type="ECO:0000256" key="12">
    <source>
        <dbReference type="ARBA" id="ARBA00023049"/>
    </source>
</evidence>
<dbReference type="SMART" id="SM00382">
    <property type="entry name" value="AAA"/>
    <property type="match status" value="1"/>
</dbReference>
<dbReference type="GO" id="GO:0016887">
    <property type="term" value="F:ATP hydrolysis activity"/>
    <property type="evidence" value="ECO:0007669"/>
    <property type="project" value="UniProtKB-UniRule"/>
</dbReference>
<evidence type="ECO:0000256" key="13">
    <source>
        <dbReference type="ARBA" id="ARBA00023136"/>
    </source>
</evidence>
<dbReference type="Pfam" id="PF01434">
    <property type="entry name" value="Peptidase_M41"/>
    <property type="match status" value="1"/>
</dbReference>
<evidence type="ECO:0000256" key="3">
    <source>
        <dbReference type="ARBA" id="ARBA00022475"/>
    </source>
</evidence>
<dbReference type="Pfam" id="PF06480">
    <property type="entry name" value="FtsH_ext"/>
    <property type="match status" value="1"/>
</dbReference>
<dbReference type="Gene3D" id="3.30.720.210">
    <property type="match status" value="1"/>
</dbReference>
<dbReference type="GO" id="GO:0008270">
    <property type="term" value="F:zinc ion binding"/>
    <property type="evidence" value="ECO:0007669"/>
    <property type="project" value="UniProtKB-UniRule"/>
</dbReference>
<comment type="cofactor">
    <cofactor evidence="15">
        <name>Zn(2+)</name>
        <dbReference type="ChEBI" id="CHEBI:29105"/>
    </cofactor>
    <text evidence="15">Binds 1 zinc ion per subunit.</text>
</comment>
<dbReference type="InterPro" id="IPR003593">
    <property type="entry name" value="AAA+_ATPase"/>
</dbReference>
<evidence type="ECO:0000256" key="9">
    <source>
        <dbReference type="ARBA" id="ARBA00022833"/>
    </source>
</evidence>
<feature type="transmembrane region" description="Helical" evidence="15">
    <location>
        <begin position="101"/>
        <end position="122"/>
    </location>
</feature>
<feature type="binding site" evidence="15">
    <location>
        <position position="498"/>
    </location>
    <ligand>
        <name>Zn(2+)</name>
        <dbReference type="ChEBI" id="CHEBI:29105"/>
        <note>catalytic</note>
    </ligand>
</feature>
<dbReference type="FunFam" id="3.40.50.300:FF:000001">
    <property type="entry name" value="ATP-dependent zinc metalloprotease FtsH"/>
    <property type="match status" value="1"/>
</dbReference>